<evidence type="ECO:0000313" key="1">
    <source>
        <dbReference type="EMBL" id="RKH07105.1"/>
    </source>
</evidence>
<reference evidence="2" key="1">
    <citation type="submission" date="2018-09" db="EMBL/GenBank/DDBJ databases">
        <authorList>
            <person name="Livingstone P.G."/>
            <person name="Whitworth D.E."/>
        </authorList>
    </citation>
    <scope>NUCLEOTIDE SEQUENCE [LARGE SCALE GENOMIC DNA]</scope>
    <source>
        <strain evidence="2">CA043D</strain>
    </source>
</reference>
<dbReference type="Proteomes" id="UP000268313">
    <property type="component" value="Unassembled WGS sequence"/>
</dbReference>
<proteinExistence type="predicted"/>
<dbReference type="AlphaFoldDB" id="A0A3A8KSB4"/>
<organism evidence="1 2">
    <name type="scientific">Corallococcus carmarthensis</name>
    <dbReference type="NCBI Taxonomy" id="2316728"/>
    <lineage>
        <taxon>Bacteria</taxon>
        <taxon>Pseudomonadati</taxon>
        <taxon>Myxococcota</taxon>
        <taxon>Myxococcia</taxon>
        <taxon>Myxococcales</taxon>
        <taxon>Cystobacterineae</taxon>
        <taxon>Myxococcaceae</taxon>
        <taxon>Corallococcus</taxon>
    </lineage>
</organism>
<dbReference type="EMBL" id="RAWE01000006">
    <property type="protein sequence ID" value="RKH07105.1"/>
    <property type="molecule type" value="Genomic_DNA"/>
</dbReference>
<comment type="caution">
    <text evidence="1">The sequence shown here is derived from an EMBL/GenBank/DDBJ whole genome shotgun (WGS) entry which is preliminary data.</text>
</comment>
<name>A0A3A8KSB4_9BACT</name>
<evidence type="ECO:0000313" key="2">
    <source>
        <dbReference type="Proteomes" id="UP000268313"/>
    </source>
</evidence>
<accession>A0A3A8KSB4</accession>
<protein>
    <submittedName>
        <fullName evidence="1">Uncharacterized protein</fullName>
    </submittedName>
</protein>
<dbReference type="OrthoDB" id="6058061at2"/>
<gene>
    <name evidence="1" type="ORF">D7X32_03270</name>
</gene>
<dbReference type="RefSeq" id="WP_120601017.1">
    <property type="nucleotide sequence ID" value="NZ_RAWE01000006.1"/>
</dbReference>
<keyword evidence="2" id="KW-1185">Reference proteome</keyword>
<sequence>MSLVKQQGILSPDTRNEKDADVIMTAAIVGWAWSRLTNADVNKRHARVDFELKDTQKLNAKELVEQTETIDIHRAAITKLNQLLHATGLKPEQQVELGTTPIWTTGGRISGGSGDKTPADAYRYNPPLPDGYAAKLFQMATNPATAGLLGYQGRGAYTGFIDGRTDGQTGLMSTFQHTVPFDDAYGRRWHPPEAPPDKTWGMILTTAMQDHEDPDESKQGLKQWGMHFEGPAPQRNRDICAYTHGMIQAIYDVHVHQLANDTSPTKKTPYNPGTPYEIAVGKQTTKLASCFPCSIFMEATGHAASSTHLGRGESWSPLYPPSNPTTTQHKAWQACNTQWQAYCKSIIDAGLQCLKKAPAQVNGDWTASVAALDLYLNGPRGVNKTPATAAQAYANLILDAVTVHDHEVKRVARTLK</sequence>